<name>A0A075GGS0_9EURY</name>
<feature type="active site" description="Electrophile" evidence="5">
    <location>
        <position position="102"/>
    </location>
</feature>
<evidence type="ECO:0000256" key="2">
    <source>
        <dbReference type="ARBA" id="ARBA00022490"/>
    </source>
</evidence>
<feature type="binding site" evidence="5">
    <location>
        <position position="155"/>
    </location>
    <ligand>
        <name>substrate</name>
    </ligand>
</feature>
<comment type="subunit">
    <text evidence="5">Homotetramer; dimer of dimers.</text>
</comment>
<evidence type="ECO:0000256" key="1">
    <source>
        <dbReference type="ARBA" id="ARBA00022432"/>
    </source>
</evidence>
<dbReference type="InterPro" id="IPR035990">
    <property type="entry name" value="TIM_sf"/>
</dbReference>
<evidence type="ECO:0000256" key="4">
    <source>
        <dbReference type="ARBA" id="ARBA00023235"/>
    </source>
</evidence>
<dbReference type="UniPathway" id="UPA00138"/>
<dbReference type="GO" id="GO:0005737">
    <property type="term" value="C:cytoplasm"/>
    <property type="evidence" value="ECO:0007669"/>
    <property type="project" value="UniProtKB-SubCell"/>
</dbReference>
<keyword evidence="1 5" id="KW-0312">Gluconeogenesis</keyword>
<dbReference type="GO" id="GO:0004807">
    <property type="term" value="F:triose-phosphate isomerase activity"/>
    <property type="evidence" value="ECO:0007669"/>
    <property type="project" value="UniProtKB-UniRule"/>
</dbReference>
<dbReference type="Pfam" id="PF00121">
    <property type="entry name" value="TIM"/>
    <property type="match status" value="1"/>
</dbReference>
<comment type="catalytic activity">
    <reaction evidence="5">
        <text>D-glyceraldehyde 3-phosphate = dihydroxyacetone phosphate</text>
        <dbReference type="Rhea" id="RHEA:18585"/>
        <dbReference type="ChEBI" id="CHEBI:57642"/>
        <dbReference type="ChEBI" id="CHEBI:59776"/>
        <dbReference type="EC" id="5.3.1.1"/>
    </reaction>
</comment>
<dbReference type="CDD" id="cd00311">
    <property type="entry name" value="TIM"/>
    <property type="match status" value="1"/>
</dbReference>
<evidence type="ECO:0000256" key="3">
    <source>
        <dbReference type="ARBA" id="ARBA00023152"/>
    </source>
</evidence>
<keyword evidence="2 5" id="KW-0963">Cytoplasm</keyword>
<dbReference type="SUPFAM" id="SSF51351">
    <property type="entry name" value="Triosephosphate isomerase (TIM)"/>
    <property type="match status" value="1"/>
</dbReference>
<accession>A0A075GGS0</accession>
<evidence type="ECO:0000256" key="5">
    <source>
        <dbReference type="HAMAP-Rule" id="MF_00147"/>
    </source>
</evidence>
<feature type="active site" description="Proton acceptor" evidence="5">
    <location>
        <position position="150"/>
    </location>
</feature>
<proteinExistence type="inferred from homology"/>
<feature type="binding site" evidence="5">
    <location>
        <begin position="211"/>
        <end position="212"/>
    </location>
    <ligand>
        <name>substrate</name>
    </ligand>
</feature>
<keyword evidence="3 5" id="KW-0324">Glycolysis</keyword>
<feature type="binding site" evidence="5">
    <location>
        <begin position="18"/>
        <end position="20"/>
    </location>
    <ligand>
        <name>substrate</name>
    </ligand>
</feature>
<dbReference type="GO" id="GO:0006096">
    <property type="term" value="P:glycolytic process"/>
    <property type="evidence" value="ECO:0007669"/>
    <property type="project" value="UniProtKB-UniRule"/>
</dbReference>
<organism evidence="6">
    <name type="scientific">uncultured marine group II/III euryarchaeote KM3_13_C08</name>
    <dbReference type="NCBI Taxonomy" id="1457871"/>
    <lineage>
        <taxon>Archaea</taxon>
        <taxon>Methanobacteriati</taxon>
        <taxon>Methanobacteriota</taxon>
        <taxon>environmental samples</taxon>
    </lineage>
</organism>
<feature type="binding site" evidence="5">
    <location>
        <position position="190"/>
    </location>
    <ligand>
        <name>substrate</name>
    </ligand>
</feature>
<dbReference type="AlphaFoldDB" id="A0A075GGS0"/>
<dbReference type="InterPro" id="IPR013785">
    <property type="entry name" value="Aldolase_TIM"/>
</dbReference>
<dbReference type="EC" id="5.3.1.1" evidence="5"/>
<dbReference type="Gene3D" id="3.20.20.70">
    <property type="entry name" value="Aldolase class I"/>
    <property type="match status" value="1"/>
</dbReference>
<comment type="pathway">
    <text evidence="5">Carbohydrate biosynthesis; gluconeogenesis.</text>
</comment>
<gene>
    <name evidence="6" type="primary">TPI</name>
    <name evidence="5 6" type="synonym">tpiA</name>
</gene>
<dbReference type="EMBL" id="KF900603">
    <property type="protein sequence ID" value="AIF00828.1"/>
    <property type="molecule type" value="Genomic_DNA"/>
</dbReference>
<dbReference type="InterPro" id="IPR000652">
    <property type="entry name" value="Triosephosphate_isomerase"/>
</dbReference>
<dbReference type="NCBIfam" id="TIGR00419">
    <property type="entry name" value="tim"/>
    <property type="match status" value="1"/>
</dbReference>
<comment type="subcellular location">
    <subcellularLocation>
        <location evidence="5">Cytoplasm</location>
    </subcellularLocation>
</comment>
<dbReference type="InterPro" id="IPR022891">
    <property type="entry name" value="Triosephosphate_isomerase_arc"/>
</dbReference>
<dbReference type="NCBIfam" id="NF003302">
    <property type="entry name" value="PRK04302.1"/>
    <property type="match status" value="1"/>
</dbReference>
<comment type="function">
    <text evidence="5">Involved in the gluconeogenesis. Catalyzes stereospecifically the conversion of dihydroxyacetone phosphate (DHAP) to D-glyceraldehyde-3-phosphate (G3P).</text>
</comment>
<dbReference type="UniPathway" id="UPA00109">
    <property type="reaction ID" value="UER00189"/>
</dbReference>
<reference evidence="6" key="1">
    <citation type="journal article" date="2014" name="Genome Biol. Evol.">
        <title>Pangenome evidence for extensive interdomain horizontal transfer affecting lineage core and shell genes in uncultured planktonic thaumarchaeota and euryarchaeota.</title>
        <authorList>
            <person name="Deschamps P."/>
            <person name="Zivanovic Y."/>
            <person name="Moreira D."/>
            <person name="Rodriguez-Valera F."/>
            <person name="Lopez-Garcia P."/>
        </authorList>
    </citation>
    <scope>NUCLEOTIDE SEQUENCE</scope>
</reference>
<dbReference type="GO" id="GO:0006094">
    <property type="term" value="P:gluconeogenesis"/>
    <property type="evidence" value="ECO:0007669"/>
    <property type="project" value="UniProtKB-UniRule"/>
</dbReference>
<dbReference type="PROSITE" id="PS51440">
    <property type="entry name" value="TIM_2"/>
    <property type="match status" value="1"/>
</dbReference>
<protein>
    <recommendedName>
        <fullName evidence="5">Triosephosphate isomerase</fullName>
        <shortName evidence="5">TIM</shortName>
        <shortName evidence="5">TPI</shortName>
        <ecNumber evidence="5">5.3.1.1</ecNumber>
    </recommendedName>
    <alternativeName>
        <fullName evidence="5">Triose-phosphate isomerase</fullName>
    </alternativeName>
</protein>
<comment type="pathway">
    <text evidence="5">Carbohydrate degradation; glycolysis; D-glyceraldehyde 3-phosphate from glycerone phosphate: step 1/1.</text>
</comment>
<comment type="similarity">
    <text evidence="5">Belongs to the triosephosphate isomerase family.</text>
</comment>
<dbReference type="HAMAP" id="MF_00147_A">
    <property type="entry name" value="TIM_A"/>
    <property type="match status" value="1"/>
</dbReference>
<evidence type="ECO:0000313" key="6">
    <source>
        <dbReference type="EMBL" id="AIF00828.1"/>
    </source>
</evidence>
<keyword evidence="4 5" id="KW-0413">Isomerase</keyword>
<sequence>MCVSWDIMRDGLPIIIVNLKTYEQGYGADGFELCKIMEEISIEHNVNLAAAVSAIDLVDYSDNLKIPIFAQHVDGINFGSNTGSILPEAVRYSGAVGTLVNHAECQMSWEDIESTIKRCKEVGLSTVLCTADVEATERGATLNPDMVAVEPPELIGGDISVSTAKPEVISESVDAVNAINSEIPVLCGAGVKTKSDVSKAISLGSQGILLASGVVKSSKPREVLTNLIQGL</sequence>